<evidence type="ECO:0000313" key="1">
    <source>
        <dbReference type="EMBL" id="QDU27884.1"/>
    </source>
</evidence>
<proteinExistence type="predicted"/>
<reference evidence="1 2" key="1">
    <citation type="submission" date="2019-02" db="EMBL/GenBank/DDBJ databases">
        <title>Deep-cultivation of Planctomycetes and their phenomic and genomic characterization uncovers novel biology.</title>
        <authorList>
            <person name="Wiegand S."/>
            <person name="Jogler M."/>
            <person name="Boedeker C."/>
            <person name="Pinto D."/>
            <person name="Vollmers J."/>
            <person name="Rivas-Marin E."/>
            <person name="Kohn T."/>
            <person name="Peeters S.H."/>
            <person name="Heuer A."/>
            <person name="Rast P."/>
            <person name="Oberbeckmann S."/>
            <person name="Bunk B."/>
            <person name="Jeske O."/>
            <person name="Meyerdierks A."/>
            <person name="Storesund J.E."/>
            <person name="Kallscheuer N."/>
            <person name="Luecker S."/>
            <person name="Lage O.M."/>
            <person name="Pohl T."/>
            <person name="Merkel B.J."/>
            <person name="Hornburger P."/>
            <person name="Mueller R.-W."/>
            <person name="Bruemmer F."/>
            <person name="Labrenz M."/>
            <person name="Spormann A.M."/>
            <person name="Op den Camp H."/>
            <person name="Overmann J."/>
            <person name="Amann R."/>
            <person name="Jetten M.S.M."/>
            <person name="Mascher T."/>
            <person name="Medema M.H."/>
            <person name="Devos D.P."/>
            <person name="Kaster A.-K."/>
            <person name="Ovreas L."/>
            <person name="Rohde M."/>
            <person name="Galperin M.Y."/>
            <person name="Jogler C."/>
        </authorList>
    </citation>
    <scope>NUCLEOTIDE SEQUENCE [LARGE SCALE GENOMIC DNA]</scope>
    <source>
        <strain evidence="1 2">ETA_A8</strain>
    </source>
</reference>
<dbReference type="AlphaFoldDB" id="A0A517YCD2"/>
<organism evidence="1 2">
    <name type="scientific">Anatilimnocola aggregata</name>
    <dbReference type="NCBI Taxonomy" id="2528021"/>
    <lineage>
        <taxon>Bacteria</taxon>
        <taxon>Pseudomonadati</taxon>
        <taxon>Planctomycetota</taxon>
        <taxon>Planctomycetia</taxon>
        <taxon>Pirellulales</taxon>
        <taxon>Pirellulaceae</taxon>
        <taxon>Anatilimnocola</taxon>
    </lineage>
</organism>
<name>A0A517YCD2_9BACT</name>
<accession>A0A517YCD2</accession>
<keyword evidence="2" id="KW-1185">Reference proteome</keyword>
<protein>
    <submittedName>
        <fullName evidence="1">Uncharacterized protein</fullName>
    </submittedName>
</protein>
<sequence>MTRWLLTATYYGTWLPGDKRGSAQRNVGLHRRPNRVVLKNRG</sequence>
<dbReference type="Proteomes" id="UP000315017">
    <property type="component" value="Chromosome"/>
</dbReference>
<dbReference type="KEGG" id="aagg:ETAA8_29750"/>
<evidence type="ECO:0000313" key="2">
    <source>
        <dbReference type="Proteomes" id="UP000315017"/>
    </source>
</evidence>
<dbReference type="EMBL" id="CP036274">
    <property type="protein sequence ID" value="QDU27884.1"/>
    <property type="molecule type" value="Genomic_DNA"/>
</dbReference>
<gene>
    <name evidence="1" type="ORF">ETAA8_29750</name>
</gene>